<keyword evidence="2" id="KW-0472">Membrane</keyword>
<reference evidence="3" key="1">
    <citation type="submission" date="2020-01" db="EMBL/GenBank/DDBJ databases">
        <authorList>
            <consortium name="DOE Joint Genome Institute"/>
            <person name="Haridas S."/>
            <person name="Albert R."/>
            <person name="Binder M."/>
            <person name="Bloem J."/>
            <person name="Labutti K."/>
            <person name="Salamov A."/>
            <person name="Andreopoulos B."/>
            <person name="Baker S.E."/>
            <person name="Barry K."/>
            <person name="Bills G."/>
            <person name="Bluhm B.H."/>
            <person name="Cannon C."/>
            <person name="Castanera R."/>
            <person name="Culley D.E."/>
            <person name="Daum C."/>
            <person name="Ezra D."/>
            <person name="Gonzalez J.B."/>
            <person name="Henrissat B."/>
            <person name="Kuo A."/>
            <person name="Liang C."/>
            <person name="Lipzen A."/>
            <person name="Lutzoni F."/>
            <person name="Magnuson J."/>
            <person name="Mondo S."/>
            <person name="Nolan M."/>
            <person name="Ohm R."/>
            <person name="Pangilinan J."/>
            <person name="Park H.-J."/>
            <person name="Ramirez L."/>
            <person name="Alfaro M."/>
            <person name="Sun H."/>
            <person name="Tritt A."/>
            <person name="Yoshinaga Y."/>
            <person name="Zwiers L.-H."/>
            <person name="Turgeon B.G."/>
            <person name="Goodwin S.B."/>
            <person name="Spatafora J.W."/>
            <person name="Crous P.W."/>
            <person name="Grigoriev I.V."/>
        </authorList>
    </citation>
    <scope>NUCLEOTIDE SEQUENCE</scope>
    <source>
        <strain evidence="3">CBS 394.84</strain>
    </source>
</reference>
<dbReference type="OrthoDB" id="61370at2759"/>
<gene>
    <name evidence="3" type="ORF">K460DRAFT_286154</name>
</gene>
<proteinExistence type="predicted"/>
<sequence>MTRRIVYGVGLVLAIVSTIMTIASIAMPRWVSYSPDGKREYSYGLHSRCSAVTGACVPFPRDTDCTKDPSFCNMWRTVGFLISFGVVVELCTLVSFVVIISGGVQRRAAGWQVAAGVLAFSAIVQCAGMSIVAFLFDHDSRFWDGWNLDISWSLCTASWAILALTCLGIVASALYLPVEGDYELIPDQSQMEPDDRLLSRIAAWDNGYKGTDSGMQYSYQRDQDSMSDISVAASSRRPSSTRR</sequence>
<dbReference type="Gene3D" id="1.20.140.150">
    <property type="match status" value="1"/>
</dbReference>
<evidence type="ECO:0000313" key="3">
    <source>
        <dbReference type="EMBL" id="KAF1845479.1"/>
    </source>
</evidence>
<dbReference type="AlphaFoldDB" id="A0A9P4L8R8"/>
<dbReference type="Proteomes" id="UP000800039">
    <property type="component" value="Unassembled WGS sequence"/>
</dbReference>
<dbReference type="RefSeq" id="XP_040788042.1">
    <property type="nucleotide sequence ID" value="XM_040928864.1"/>
</dbReference>
<feature type="transmembrane region" description="Helical" evidence="2">
    <location>
        <begin position="78"/>
        <end position="101"/>
    </location>
</feature>
<dbReference type="GeneID" id="63846116"/>
<accession>A0A9P4L8R8</accession>
<feature type="transmembrane region" description="Helical" evidence="2">
    <location>
        <begin position="156"/>
        <end position="176"/>
    </location>
</feature>
<dbReference type="EMBL" id="ML976616">
    <property type="protein sequence ID" value="KAF1845479.1"/>
    <property type="molecule type" value="Genomic_DNA"/>
</dbReference>
<name>A0A9P4L8R8_9PLEO</name>
<evidence type="ECO:0000256" key="1">
    <source>
        <dbReference type="SAM" id="MobiDB-lite"/>
    </source>
</evidence>
<evidence type="ECO:0000256" key="2">
    <source>
        <dbReference type="SAM" id="Phobius"/>
    </source>
</evidence>
<feature type="transmembrane region" description="Helical" evidence="2">
    <location>
        <begin position="5"/>
        <end position="27"/>
    </location>
</feature>
<keyword evidence="2" id="KW-0812">Transmembrane</keyword>
<evidence type="ECO:0000313" key="4">
    <source>
        <dbReference type="Proteomes" id="UP000800039"/>
    </source>
</evidence>
<feature type="compositionally biased region" description="Low complexity" evidence="1">
    <location>
        <begin position="234"/>
        <end position="243"/>
    </location>
</feature>
<protein>
    <submittedName>
        <fullName evidence="3">Uncharacterized protein</fullName>
    </submittedName>
</protein>
<comment type="caution">
    <text evidence="3">The sequence shown here is derived from an EMBL/GenBank/DDBJ whole genome shotgun (WGS) entry which is preliminary data.</text>
</comment>
<keyword evidence="2" id="KW-1133">Transmembrane helix</keyword>
<keyword evidence="4" id="KW-1185">Reference proteome</keyword>
<organism evidence="3 4">
    <name type="scientific">Cucurbitaria berberidis CBS 394.84</name>
    <dbReference type="NCBI Taxonomy" id="1168544"/>
    <lineage>
        <taxon>Eukaryota</taxon>
        <taxon>Fungi</taxon>
        <taxon>Dikarya</taxon>
        <taxon>Ascomycota</taxon>
        <taxon>Pezizomycotina</taxon>
        <taxon>Dothideomycetes</taxon>
        <taxon>Pleosporomycetidae</taxon>
        <taxon>Pleosporales</taxon>
        <taxon>Pleosporineae</taxon>
        <taxon>Cucurbitariaceae</taxon>
        <taxon>Cucurbitaria</taxon>
    </lineage>
</organism>
<feature type="transmembrane region" description="Helical" evidence="2">
    <location>
        <begin position="113"/>
        <end position="136"/>
    </location>
</feature>
<feature type="region of interest" description="Disordered" evidence="1">
    <location>
        <begin position="221"/>
        <end position="243"/>
    </location>
</feature>